<comment type="caution">
    <text evidence="1">The sequence shown here is derived from an EMBL/GenBank/DDBJ whole genome shotgun (WGS) entry which is preliminary data.</text>
</comment>
<dbReference type="AlphaFoldDB" id="A0A1Y1U6Q0"/>
<dbReference type="Proteomes" id="UP000193719">
    <property type="component" value="Unassembled WGS sequence"/>
</dbReference>
<name>A0A1Y1U6Q0_9FUNG</name>
<reference evidence="1 2" key="1">
    <citation type="submission" date="2016-08" db="EMBL/GenBank/DDBJ databases">
        <title>Genomes of anaerobic fungi encode conserved fungal cellulosomes for biomass hydrolysis.</title>
        <authorList>
            <consortium name="DOE Joint Genome Institute"/>
            <person name="Haitjema C.H."/>
            <person name="Gilmore S.P."/>
            <person name="Henske J.K."/>
            <person name="Solomon K.V."/>
            <person name="De Groot R."/>
            <person name="Kuo A."/>
            <person name="Mondo S.J."/>
            <person name="Salamov A.A."/>
            <person name="Labutti K."/>
            <person name="Zhao Z."/>
            <person name="Chiniquy J."/>
            <person name="Barry K."/>
            <person name="Brewer H.M."/>
            <person name="Purvine S.O."/>
            <person name="Wright A.T."/>
            <person name="Boxma B."/>
            <person name="Van Alen T."/>
            <person name="Hackstein J.H."/>
            <person name="Baker S.E."/>
            <person name="Grigoriev I.V."/>
            <person name="O'Malley M.A."/>
        </authorList>
    </citation>
    <scope>NUCLEOTIDE SEQUENCE [LARGE SCALE GENOMIC DNA]</scope>
    <source>
        <strain evidence="2">finn</strain>
    </source>
</reference>
<evidence type="ECO:0000313" key="2">
    <source>
        <dbReference type="Proteomes" id="UP000193719"/>
    </source>
</evidence>
<organism evidence="1 2">
    <name type="scientific">Piromyces finnis</name>
    <dbReference type="NCBI Taxonomy" id="1754191"/>
    <lineage>
        <taxon>Eukaryota</taxon>
        <taxon>Fungi</taxon>
        <taxon>Fungi incertae sedis</taxon>
        <taxon>Chytridiomycota</taxon>
        <taxon>Chytridiomycota incertae sedis</taxon>
        <taxon>Neocallimastigomycetes</taxon>
        <taxon>Neocallimastigales</taxon>
        <taxon>Neocallimastigaceae</taxon>
        <taxon>Piromyces</taxon>
    </lineage>
</organism>
<dbReference type="EMBL" id="MCFH01000207">
    <property type="protein sequence ID" value="ORX33709.1"/>
    <property type="molecule type" value="Genomic_DNA"/>
</dbReference>
<sequence>MIVIYEIIIENATKNKYSQEKSHIDSTDKSYNIELNDNNNSSKKTKRPVITNNKELNKYSKSLEDNIVKNILINENENENENKIKNNIMDEFDFGNITENEKCISIHHENDTCHLTLNEQYSSNNANNVNTLLDENINNCNDDDSMILDKFSYNNESKNEIQTKENNIYNEKEYKKGLHYIENHINKNNYYQSLKVFYDMFTPASNETQKIFEIGNTRSKEYDNTNMTNCTCRNCFICKNDSIKTVSNDKFKIDYTNWKFY</sequence>
<gene>
    <name evidence="1" type="ORF">BCR36DRAFT_375951</name>
</gene>
<protein>
    <submittedName>
        <fullName evidence="1">Uncharacterized protein</fullName>
    </submittedName>
</protein>
<evidence type="ECO:0000313" key="1">
    <source>
        <dbReference type="EMBL" id="ORX33709.1"/>
    </source>
</evidence>
<proteinExistence type="predicted"/>
<keyword evidence="2" id="KW-1185">Reference proteome</keyword>
<reference evidence="1 2" key="2">
    <citation type="submission" date="2016-08" db="EMBL/GenBank/DDBJ databases">
        <title>Pervasive Adenine N6-methylation of Active Genes in Fungi.</title>
        <authorList>
            <consortium name="DOE Joint Genome Institute"/>
            <person name="Mondo S.J."/>
            <person name="Dannebaum R.O."/>
            <person name="Kuo R.C."/>
            <person name="Labutti K."/>
            <person name="Haridas S."/>
            <person name="Kuo A."/>
            <person name="Salamov A."/>
            <person name="Ahrendt S.R."/>
            <person name="Lipzen A."/>
            <person name="Sullivan W."/>
            <person name="Andreopoulos W.B."/>
            <person name="Clum A."/>
            <person name="Lindquist E."/>
            <person name="Daum C."/>
            <person name="Ramamoorthy G.K."/>
            <person name="Gryganskyi A."/>
            <person name="Culley D."/>
            <person name="Magnuson J.K."/>
            <person name="James T.Y."/>
            <person name="O'Malley M.A."/>
            <person name="Stajich J.E."/>
            <person name="Spatafora J.W."/>
            <person name="Visel A."/>
            <person name="Grigoriev I.V."/>
        </authorList>
    </citation>
    <scope>NUCLEOTIDE SEQUENCE [LARGE SCALE GENOMIC DNA]</scope>
    <source>
        <strain evidence="2">finn</strain>
    </source>
</reference>
<accession>A0A1Y1U6Q0</accession>